<dbReference type="InterPro" id="IPR036390">
    <property type="entry name" value="WH_DNA-bd_sf"/>
</dbReference>
<dbReference type="Pfam" id="PF00027">
    <property type="entry name" value="cNMP_binding"/>
    <property type="match status" value="1"/>
</dbReference>
<comment type="caution">
    <text evidence="5">The sequence shown here is derived from an EMBL/GenBank/DDBJ whole genome shotgun (WGS) entry which is preliminary data.</text>
</comment>
<evidence type="ECO:0000256" key="2">
    <source>
        <dbReference type="ARBA" id="ARBA00023125"/>
    </source>
</evidence>
<dbReference type="PROSITE" id="PS51063">
    <property type="entry name" value="HTH_CRP_2"/>
    <property type="match status" value="1"/>
</dbReference>
<keyword evidence="6" id="KW-1185">Reference proteome</keyword>
<keyword evidence="3" id="KW-0804">Transcription</keyword>
<dbReference type="RefSeq" id="WP_012042588.1">
    <property type="nucleotide sequence ID" value="NZ_JABFDP010000021.1"/>
</dbReference>
<dbReference type="Gene3D" id="2.60.120.10">
    <property type="entry name" value="Jelly Rolls"/>
    <property type="match status" value="1"/>
</dbReference>
<evidence type="ECO:0000313" key="5">
    <source>
        <dbReference type="EMBL" id="MBR1138013.1"/>
    </source>
</evidence>
<dbReference type="InterPro" id="IPR012318">
    <property type="entry name" value="HTH_CRP"/>
</dbReference>
<dbReference type="SUPFAM" id="SSF46785">
    <property type="entry name" value="Winged helix' DNA-binding domain"/>
    <property type="match status" value="1"/>
</dbReference>
<accession>A0ABS5G9L1</accession>
<protein>
    <submittedName>
        <fullName evidence="5">Crp/Fnr family transcriptional regulator</fullName>
    </submittedName>
</protein>
<proteinExistence type="predicted"/>
<keyword evidence="1" id="KW-0805">Transcription regulation</keyword>
<evidence type="ECO:0000256" key="1">
    <source>
        <dbReference type="ARBA" id="ARBA00023015"/>
    </source>
</evidence>
<dbReference type="Proteomes" id="UP001314635">
    <property type="component" value="Unassembled WGS sequence"/>
</dbReference>
<evidence type="ECO:0000259" key="4">
    <source>
        <dbReference type="PROSITE" id="PS51063"/>
    </source>
</evidence>
<dbReference type="Pfam" id="PF13545">
    <property type="entry name" value="HTH_Crp_2"/>
    <property type="match status" value="1"/>
</dbReference>
<evidence type="ECO:0000313" key="6">
    <source>
        <dbReference type="Proteomes" id="UP001314635"/>
    </source>
</evidence>
<dbReference type="InterPro" id="IPR000595">
    <property type="entry name" value="cNMP-bd_dom"/>
</dbReference>
<dbReference type="SMART" id="SM00419">
    <property type="entry name" value="HTH_CRP"/>
    <property type="match status" value="1"/>
</dbReference>
<dbReference type="EMBL" id="JAFCLK010000018">
    <property type="protein sequence ID" value="MBR1138013.1"/>
    <property type="molecule type" value="Genomic_DNA"/>
</dbReference>
<gene>
    <name evidence="5" type="ORF">JQ619_19765</name>
</gene>
<evidence type="ECO:0000256" key="3">
    <source>
        <dbReference type="ARBA" id="ARBA00023163"/>
    </source>
</evidence>
<organism evidence="5 6">
    <name type="scientific">Bradyrhizobium denitrificans</name>
    <dbReference type="NCBI Taxonomy" id="2734912"/>
    <lineage>
        <taxon>Bacteria</taxon>
        <taxon>Pseudomonadati</taxon>
        <taxon>Pseudomonadota</taxon>
        <taxon>Alphaproteobacteria</taxon>
        <taxon>Hyphomicrobiales</taxon>
        <taxon>Nitrobacteraceae</taxon>
        <taxon>Bradyrhizobium</taxon>
    </lineage>
</organism>
<keyword evidence="2" id="KW-0238">DNA-binding</keyword>
<sequence length="274" mass="30198">MQAGFALTKLADRLTSLIELSGDDLELLARMPSSIRSFASHHDIWRKNDEPSVCCVLLQGYVCWKDTDAGAGQITSIYVPGDVPNLYTMVSPAVTATLCTLSPVVAAFVPHAFFREAKAQSARLAHALTLTSLAETATLRTWLTNLGSRDSLSRVAHLICEITVRLRAVGLGRDLRFPSPFTQPDLAAICGISPVHANRTIQELRRRALLHWHSRTIAVTDWAGLVRLADFNADYLMLRRLPVLETHSAPRQASDPPLELQQAAMLTRSPTRLL</sequence>
<dbReference type="SUPFAM" id="SSF51206">
    <property type="entry name" value="cAMP-binding domain-like"/>
    <property type="match status" value="1"/>
</dbReference>
<reference evidence="6" key="1">
    <citation type="journal article" date="2021" name="ISME J.">
        <title>Evolutionary origin and ecological implication of a unique nif island in free-living Bradyrhizobium lineages.</title>
        <authorList>
            <person name="Tao J."/>
        </authorList>
    </citation>
    <scope>NUCLEOTIDE SEQUENCE [LARGE SCALE GENOMIC DNA]</scope>
    <source>
        <strain evidence="6">SZCCT0094</strain>
    </source>
</reference>
<feature type="domain" description="HTH crp-type" evidence="4">
    <location>
        <begin position="149"/>
        <end position="223"/>
    </location>
</feature>
<name>A0ABS5G9L1_9BRAD</name>
<dbReference type="InterPro" id="IPR018490">
    <property type="entry name" value="cNMP-bd_dom_sf"/>
</dbReference>
<dbReference type="Gene3D" id="1.10.10.10">
    <property type="entry name" value="Winged helix-like DNA-binding domain superfamily/Winged helix DNA-binding domain"/>
    <property type="match status" value="1"/>
</dbReference>
<dbReference type="InterPro" id="IPR036388">
    <property type="entry name" value="WH-like_DNA-bd_sf"/>
</dbReference>
<dbReference type="InterPro" id="IPR014710">
    <property type="entry name" value="RmlC-like_jellyroll"/>
</dbReference>